<evidence type="ECO:0000256" key="4">
    <source>
        <dbReference type="ARBA" id="ARBA00023002"/>
    </source>
</evidence>
<comment type="similarity">
    <text evidence="5">Belongs to the L2HGDH family.</text>
</comment>
<dbReference type="Gene3D" id="3.50.50.60">
    <property type="entry name" value="FAD/NAD(P)-binding domain"/>
    <property type="match status" value="1"/>
</dbReference>
<proteinExistence type="inferred from homology"/>
<feature type="domain" description="FAD dependent oxidoreductase" evidence="6">
    <location>
        <begin position="8"/>
        <end position="49"/>
    </location>
</feature>
<sequence>MSNNHYGIIGGGINGLSVARQLLLDFPDSRVTVFEKEVDVAQHQSSHNS</sequence>
<dbReference type="Pfam" id="PF01266">
    <property type="entry name" value="DAO"/>
    <property type="match status" value="1"/>
</dbReference>
<dbReference type="PANTHER" id="PTHR43104">
    <property type="entry name" value="L-2-HYDROXYGLUTARATE DEHYDROGENASE, MITOCHONDRIAL"/>
    <property type="match status" value="1"/>
</dbReference>
<evidence type="ECO:0000256" key="1">
    <source>
        <dbReference type="ARBA" id="ARBA00001974"/>
    </source>
</evidence>
<organism evidence="7">
    <name type="scientific">Methylophaga aminisulfidivorans</name>
    <dbReference type="NCBI Taxonomy" id="230105"/>
    <lineage>
        <taxon>Bacteria</taxon>
        <taxon>Pseudomonadati</taxon>
        <taxon>Pseudomonadota</taxon>
        <taxon>Gammaproteobacteria</taxon>
        <taxon>Thiotrichales</taxon>
        <taxon>Piscirickettsiaceae</taxon>
        <taxon>Methylophaga</taxon>
    </lineage>
</organism>
<dbReference type="GO" id="GO:0047545">
    <property type="term" value="F:(S)-2-hydroxyglutarate dehydrogenase activity"/>
    <property type="evidence" value="ECO:0007669"/>
    <property type="project" value="TreeGrafter"/>
</dbReference>
<name>A0A7C1W5C8_9GAMM</name>
<evidence type="ECO:0000256" key="2">
    <source>
        <dbReference type="ARBA" id="ARBA00022630"/>
    </source>
</evidence>
<accession>A0A7C1W5C8</accession>
<dbReference type="EMBL" id="DRHY01000322">
    <property type="protein sequence ID" value="HEC75435.1"/>
    <property type="molecule type" value="Genomic_DNA"/>
</dbReference>
<evidence type="ECO:0000256" key="5">
    <source>
        <dbReference type="ARBA" id="ARBA00037941"/>
    </source>
</evidence>
<keyword evidence="2" id="KW-0285">Flavoprotein</keyword>
<dbReference type="PANTHER" id="PTHR43104:SF2">
    <property type="entry name" value="L-2-HYDROXYGLUTARATE DEHYDROGENASE, MITOCHONDRIAL"/>
    <property type="match status" value="1"/>
</dbReference>
<protein>
    <submittedName>
        <fullName evidence="7">FAD-dependent oxidoreductase</fullName>
    </submittedName>
</protein>
<dbReference type="InterPro" id="IPR036188">
    <property type="entry name" value="FAD/NAD-bd_sf"/>
</dbReference>
<dbReference type="AlphaFoldDB" id="A0A7C1W5C8"/>
<evidence type="ECO:0000259" key="6">
    <source>
        <dbReference type="Pfam" id="PF01266"/>
    </source>
</evidence>
<reference evidence="7" key="1">
    <citation type="journal article" date="2020" name="mSystems">
        <title>Genome- and Community-Level Interaction Insights into Carbon Utilization and Element Cycling Functions of Hydrothermarchaeota in Hydrothermal Sediment.</title>
        <authorList>
            <person name="Zhou Z."/>
            <person name="Liu Y."/>
            <person name="Xu W."/>
            <person name="Pan J."/>
            <person name="Luo Z.H."/>
            <person name="Li M."/>
        </authorList>
    </citation>
    <scope>NUCLEOTIDE SEQUENCE [LARGE SCALE GENOMIC DNA]</scope>
    <source>
        <strain evidence="7">HyVt-380</strain>
    </source>
</reference>
<dbReference type="InterPro" id="IPR006076">
    <property type="entry name" value="FAD-dep_OxRdtase"/>
</dbReference>
<comment type="caution">
    <text evidence="7">The sequence shown here is derived from an EMBL/GenBank/DDBJ whole genome shotgun (WGS) entry which is preliminary data.</text>
</comment>
<evidence type="ECO:0000256" key="3">
    <source>
        <dbReference type="ARBA" id="ARBA00022827"/>
    </source>
</evidence>
<dbReference type="SUPFAM" id="SSF51905">
    <property type="entry name" value="FAD/NAD(P)-binding domain"/>
    <property type="match status" value="1"/>
</dbReference>
<keyword evidence="3" id="KW-0274">FAD</keyword>
<comment type="cofactor">
    <cofactor evidence="1">
        <name>FAD</name>
        <dbReference type="ChEBI" id="CHEBI:57692"/>
    </cofactor>
</comment>
<keyword evidence="4" id="KW-0560">Oxidoreductase</keyword>
<gene>
    <name evidence="7" type="ORF">ENI26_13880</name>
</gene>
<evidence type="ECO:0000313" key="7">
    <source>
        <dbReference type="EMBL" id="HEC75435.1"/>
    </source>
</evidence>
<feature type="non-terminal residue" evidence="7">
    <location>
        <position position="49"/>
    </location>
</feature>
<dbReference type="Proteomes" id="UP000886384">
    <property type="component" value="Unassembled WGS sequence"/>
</dbReference>